<dbReference type="Proteomes" id="UP001595945">
    <property type="component" value="Unassembled WGS sequence"/>
</dbReference>
<accession>A0ABD5Q719</accession>
<dbReference type="EMBL" id="JBHSHT010000002">
    <property type="protein sequence ID" value="MFC4826503.1"/>
    <property type="molecule type" value="Genomic_DNA"/>
</dbReference>
<reference evidence="1 2" key="1">
    <citation type="journal article" date="2019" name="Int. J. Syst. Evol. Microbiol.">
        <title>The Global Catalogue of Microorganisms (GCM) 10K type strain sequencing project: providing services to taxonomists for standard genome sequencing and annotation.</title>
        <authorList>
            <consortium name="The Broad Institute Genomics Platform"/>
            <consortium name="The Broad Institute Genome Sequencing Center for Infectious Disease"/>
            <person name="Wu L."/>
            <person name="Ma J."/>
        </authorList>
    </citation>
    <scope>NUCLEOTIDE SEQUENCE [LARGE SCALE GENOMIC DNA]</scope>
    <source>
        <strain evidence="1 2">XZYJ18</strain>
    </source>
</reference>
<keyword evidence="2" id="KW-1185">Reference proteome</keyword>
<organism evidence="1 2">
    <name type="scientific">Halorussus aquaticus</name>
    <dbReference type="NCBI Taxonomy" id="2953748"/>
    <lineage>
        <taxon>Archaea</taxon>
        <taxon>Methanobacteriati</taxon>
        <taxon>Methanobacteriota</taxon>
        <taxon>Stenosarchaea group</taxon>
        <taxon>Halobacteria</taxon>
        <taxon>Halobacteriales</taxon>
        <taxon>Haladaptataceae</taxon>
        <taxon>Halorussus</taxon>
    </lineage>
</organism>
<proteinExistence type="predicted"/>
<evidence type="ECO:0000313" key="1">
    <source>
        <dbReference type="EMBL" id="MFC4826503.1"/>
    </source>
</evidence>
<evidence type="ECO:0000313" key="2">
    <source>
        <dbReference type="Proteomes" id="UP001595945"/>
    </source>
</evidence>
<dbReference type="GeneID" id="73046400"/>
<comment type="caution">
    <text evidence="1">The sequence shown here is derived from an EMBL/GenBank/DDBJ whole genome shotgun (WGS) entry which is preliminary data.</text>
</comment>
<dbReference type="AlphaFoldDB" id="A0ABD5Q719"/>
<sequence>MAKYSKLTEGGDSYGDVQMYIRVYPNTSNEEGNVNSSSDTVPGALKSACEQLLSYGSIDYYRIYKFNTADSDHYPKTDSNNSFQSWLEDGSDNGYGEDLSSYKGTHLLVGDYNECSTSTANSAYVVSCGDNAFTTGVGAISPLSGCSTSKVKASAVQETLHNFINWESKDVRCLVDCGFTSDDYMYEHALGERNSSHNTTPLLTYHPNLNGIGDCSYNGADNGYTTSLTWCTKEAVKITGNYPSC</sequence>
<protein>
    <submittedName>
        <fullName evidence="1">Uncharacterized protein</fullName>
    </submittedName>
</protein>
<gene>
    <name evidence="1" type="ORF">ACFO9K_19780</name>
</gene>
<name>A0ABD5Q719_9EURY</name>
<dbReference type="RefSeq" id="WP_254267905.1">
    <property type="nucleotide sequence ID" value="NZ_CP100400.1"/>
</dbReference>